<dbReference type="InterPro" id="IPR001878">
    <property type="entry name" value="Znf_CCHC"/>
</dbReference>
<feature type="compositionally biased region" description="Basic and acidic residues" evidence="2">
    <location>
        <begin position="142"/>
        <end position="158"/>
    </location>
</feature>
<evidence type="ECO:0000256" key="2">
    <source>
        <dbReference type="SAM" id="MobiDB-lite"/>
    </source>
</evidence>
<dbReference type="SMART" id="SM00343">
    <property type="entry name" value="ZnF_C2HC"/>
    <property type="match status" value="1"/>
</dbReference>
<dbReference type="Gene3D" id="4.10.60.10">
    <property type="entry name" value="Zinc finger, CCHC-type"/>
    <property type="match status" value="1"/>
</dbReference>
<reference evidence="4" key="1">
    <citation type="journal article" date="2019" name="Sci. Rep.">
        <title>Draft genome of Tanacetum cinerariifolium, the natural source of mosquito coil.</title>
        <authorList>
            <person name="Yamashiro T."/>
            <person name="Shiraishi A."/>
            <person name="Satake H."/>
            <person name="Nakayama K."/>
        </authorList>
    </citation>
    <scope>NUCLEOTIDE SEQUENCE</scope>
</reference>
<feature type="region of interest" description="Disordered" evidence="2">
    <location>
        <begin position="140"/>
        <end position="161"/>
    </location>
</feature>
<accession>A0A699IQ60</accession>
<keyword evidence="4" id="KW-0808">Transferase</keyword>
<keyword evidence="4" id="KW-0695">RNA-directed DNA polymerase</keyword>
<name>A0A699IQ60_TANCI</name>
<evidence type="ECO:0000259" key="3">
    <source>
        <dbReference type="PROSITE" id="PS50158"/>
    </source>
</evidence>
<evidence type="ECO:0000256" key="1">
    <source>
        <dbReference type="PROSITE-ProRule" id="PRU00047"/>
    </source>
</evidence>
<feature type="compositionally biased region" description="Basic and acidic residues" evidence="2">
    <location>
        <begin position="13"/>
        <end position="29"/>
    </location>
</feature>
<dbReference type="GO" id="GO:0003964">
    <property type="term" value="F:RNA-directed DNA polymerase activity"/>
    <property type="evidence" value="ECO:0007669"/>
    <property type="project" value="UniProtKB-KW"/>
</dbReference>
<keyword evidence="1" id="KW-0862">Zinc</keyword>
<feature type="domain" description="CCHC-type" evidence="3">
    <location>
        <begin position="235"/>
        <end position="251"/>
    </location>
</feature>
<dbReference type="PROSITE" id="PS50158">
    <property type="entry name" value="ZF_CCHC"/>
    <property type="match status" value="1"/>
</dbReference>
<sequence>MIDQGVANALAARDSDRNQNNEHSHDSKMGVRRHAPPAHECTYQDFMKCKPLYFKDKVERYVDGLPDVIHGSVVASRPKIMQEEIKIANELMDKRNNTLAEPQKRTTISTTDTTTTTTTTSVTKTQLKAMIDQGVANALAARDSDRSQNNEHSHDSKIGVRRHAPPARECTYQDFMKCKPLYFKVTKGVVELTQWFKRMETMAYTAGSGDKKPYGGSKPLCPKCNYHHDGQCSLKCHKCNRVGHLIRDCRSAASANTANNQRGTRTV</sequence>
<evidence type="ECO:0000313" key="4">
    <source>
        <dbReference type="EMBL" id="GEZ82136.1"/>
    </source>
</evidence>
<dbReference type="AlphaFoldDB" id="A0A699IQ60"/>
<comment type="caution">
    <text evidence="4">The sequence shown here is derived from an EMBL/GenBank/DDBJ whole genome shotgun (WGS) entry which is preliminary data.</text>
</comment>
<dbReference type="GO" id="GO:0003676">
    <property type="term" value="F:nucleic acid binding"/>
    <property type="evidence" value="ECO:0007669"/>
    <property type="project" value="InterPro"/>
</dbReference>
<keyword evidence="1" id="KW-0863">Zinc-finger</keyword>
<proteinExistence type="predicted"/>
<protein>
    <submittedName>
        <fullName evidence="4">Reverse transcriptase domain-containing protein</fullName>
    </submittedName>
</protein>
<dbReference type="Pfam" id="PF00098">
    <property type="entry name" value="zf-CCHC"/>
    <property type="match status" value="1"/>
</dbReference>
<organism evidence="4">
    <name type="scientific">Tanacetum cinerariifolium</name>
    <name type="common">Dalmatian daisy</name>
    <name type="synonym">Chrysanthemum cinerariifolium</name>
    <dbReference type="NCBI Taxonomy" id="118510"/>
    <lineage>
        <taxon>Eukaryota</taxon>
        <taxon>Viridiplantae</taxon>
        <taxon>Streptophyta</taxon>
        <taxon>Embryophyta</taxon>
        <taxon>Tracheophyta</taxon>
        <taxon>Spermatophyta</taxon>
        <taxon>Magnoliopsida</taxon>
        <taxon>eudicotyledons</taxon>
        <taxon>Gunneridae</taxon>
        <taxon>Pentapetalae</taxon>
        <taxon>asterids</taxon>
        <taxon>campanulids</taxon>
        <taxon>Asterales</taxon>
        <taxon>Asteraceae</taxon>
        <taxon>Asteroideae</taxon>
        <taxon>Anthemideae</taxon>
        <taxon>Anthemidinae</taxon>
        <taxon>Tanacetum</taxon>
    </lineage>
</organism>
<dbReference type="EMBL" id="BKCJ010328152">
    <property type="protein sequence ID" value="GEZ82136.1"/>
    <property type="molecule type" value="Genomic_DNA"/>
</dbReference>
<keyword evidence="4" id="KW-0548">Nucleotidyltransferase</keyword>
<keyword evidence="1" id="KW-0479">Metal-binding</keyword>
<gene>
    <name evidence="4" type="ORF">Tci_554109</name>
</gene>
<dbReference type="GO" id="GO:0008270">
    <property type="term" value="F:zinc ion binding"/>
    <property type="evidence" value="ECO:0007669"/>
    <property type="project" value="UniProtKB-KW"/>
</dbReference>
<feature type="region of interest" description="Disordered" evidence="2">
    <location>
        <begin position="1"/>
        <end position="34"/>
    </location>
</feature>